<dbReference type="RefSeq" id="WP_115518276.1">
    <property type="nucleotide sequence ID" value="NZ_QRGO01000002.1"/>
</dbReference>
<proteinExistence type="predicted"/>
<dbReference type="AlphaFoldDB" id="A0A371B3I6"/>
<protein>
    <submittedName>
        <fullName evidence="2">Uncharacterized protein</fullName>
    </submittedName>
</protein>
<feature type="region of interest" description="Disordered" evidence="1">
    <location>
        <begin position="50"/>
        <end position="110"/>
    </location>
</feature>
<comment type="caution">
    <text evidence="2">The sequence shown here is derived from an EMBL/GenBank/DDBJ whole genome shotgun (WGS) entry which is preliminary data.</text>
</comment>
<dbReference type="OrthoDB" id="7917007at2"/>
<accession>A0A371B3I6</accession>
<sequence>MRANLVDLVWQRRLALGALACALSELKCLAAETRLERAMRRHGQVLQIASKAGFKPDQPRVPKGNPGGGQWTAEGGSASGKVGDADTPKKPKLPTTGTTSSVPEVPKQRPPLSADRTAILKRIARRLGPSATVAEALYGAASWIHEYHAKIDSYRDPPKSMQELQDAVSDTSKAGYQDHHIVERTSAERDGKFPKSMIEGRDNVVRIPTMRHEDINGWYQKPSTKFGDMSPREYLRDKSWEERRRVGIQALIENGVLKP</sequence>
<reference evidence="3" key="1">
    <citation type="submission" date="2018-08" db="EMBL/GenBank/DDBJ databases">
        <authorList>
            <person name="Kim S.-J."/>
            <person name="Jung G.-Y."/>
        </authorList>
    </citation>
    <scope>NUCLEOTIDE SEQUENCE [LARGE SCALE GENOMIC DNA]</scope>
    <source>
        <strain evidence="3">GY_H</strain>
    </source>
</reference>
<evidence type="ECO:0000256" key="1">
    <source>
        <dbReference type="SAM" id="MobiDB-lite"/>
    </source>
</evidence>
<gene>
    <name evidence="2" type="ORF">DXH78_16290</name>
</gene>
<keyword evidence="3" id="KW-1185">Reference proteome</keyword>
<evidence type="ECO:0000313" key="3">
    <source>
        <dbReference type="Proteomes" id="UP000263993"/>
    </source>
</evidence>
<name>A0A371B3I6_9BRAD</name>
<organism evidence="2 3">
    <name type="scientific">Undibacter mobilis</name>
    <dbReference type="NCBI Taxonomy" id="2292256"/>
    <lineage>
        <taxon>Bacteria</taxon>
        <taxon>Pseudomonadati</taxon>
        <taxon>Pseudomonadota</taxon>
        <taxon>Alphaproteobacteria</taxon>
        <taxon>Hyphomicrobiales</taxon>
        <taxon>Nitrobacteraceae</taxon>
        <taxon>Undibacter</taxon>
    </lineage>
</organism>
<dbReference type="EMBL" id="QRGO01000002">
    <property type="protein sequence ID" value="RDV02155.1"/>
    <property type="molecule type" value="Genomic_DNA"/>
</dbReference>
<dbReference type="Proteomes" id="UP000263993">
    <property type="component" value="Unassembled WGS sequence"/>
</dbReference>
<evidence type="ECO:0000313" key="2">
    <source>
        <dbReference type="EMBL" id="RDV02155.1"/>
    </source>
</evidence>